<reference evidence="2" key="1">
    <citation type="submission" date="2021-06" db="EMBL/GenBank/DDBJ databases">
        <authorList>
            <person name="Kallberg Y."/>
            <person name="Tangrot J."/>
            <person name="Rosling A."/>
        </authorList>
    </citation>
    <scope>NUCLEOTIDE SEQUENCE</scope>
    <source>
        <strain evidence="2">CL551</strain>
    </source>
</reference>
<protein>
    <submittedName>
        <fullName evidence="2">11459_t:CDS:1</fullName>
    </submittedName>
</protein>
<dbReference type="AlphaFoldDB" id="A0A9N9AAR8"/>
<sequence length="156" mass="17377">MPKTSSTSSRKSRKEINAAYRKRKKDKLESLKSEATESKNVISRLLGQIDILREEKTRLENENRELKKSTRPVFLSSIGPVAFTSFTSEQPSVNSTGIEIGAYSSDEQSSTLDPIAFASFTSEQSSVLKLSLTPPDEQYSTLDIRDMTSYDPSSGR</sequence>
<evidence type="ECO:0000313" key="2">
    <source>
        <dbReference type="EMBL" id="CAG8522234.1"/>
    </source>
</evidence>
<comment type="caution">
    <text evidence="2">The sequence shown here is derived from an EMBL/GenBank/DDBJ whole genome shotgun (WGS) entry which is preliminary data.</text>
</comment>
<dbReference type="EMBL" id="CAJVPV010002265">
    <property type="protein sequence ID" value="CAG8522234.1"/>
    <property type="molecule type" value="Genomic_DNA"/>
</dbReference>
<organism evidence="2 3">
    <name type="scientific">Acaulospora morrowiae</name>
    <dbReference type="NCBI Taxonomy" id="94023"/>
    <lineage>
        <taxon>Eukaryota</taxon>
        <taxon>Fungi</taxon>
        <taxon>Fungi incertae sedis</taxon>
        <taxon>Mucoromycota</taxon>
        <taxon>Glomeromycotina</taxon>
        <taxon>Glomeromycetes</taxon>
        <taxon>Diversisporales</taxon>
        <taxon>Acaulosporaceae</taxon>
        <taxon>Acaulospora</taxon>
    </lineage>
</organism>
<name>A0A9N9AAR8_9GLOM</name>
<feature type="region of interest" description="Disordered" evidence="1">
    <location>
        <begin position="1"/>
        <end position="33"/>
    </location>
</feature>
<evidence type="ECO:0000313" key="3">
    <source>
        <dbReference type="Proteomes" id="UP000789342"/>
    </source>
</evidence>
<gene>
    <name evidence="2" type="ORF">AMORRO_LOCUS4264</name>
</gene>
<dbReference type="Proteomes" id="UP000789342">
    <property type="component" value="Unassembled WGS sequence"/>
</dbReference>
<proteinExistence type="predicted"/>
<accession>A0A9N9AAR8</accession>
<evidence type="ECO:0000256" key="1">
    <source>
        <dbReference type="SAM" id="MobiDB-lite"/>
    </source>
</evidence>
<keyword evidence="3" id="KW-1185">Reference proteome</keyword>